<dbReference type="InterPro" id="IPR008565">
    <property type="entry name" value="TtsA-like_GH18_dom"/>
</dbReference>
<dbReference type="EMBL" id="WQLV01000011">
    <property type="protein sequence ID" value="MVO17393.1"/>
    <property type="molecule type" value="Genomic_DNA"/>
</dbReference>
<dbReference type="SUPFAM" id="SSF53955">
    <property type="entry name" value="Lysozyme-like"/>
    <property type="match status" value="1"/>
</dbReference>
<dbReference type="InterPro" id="IPR023346">
    <property type="entry name" value="Lysozyme-like_dom_sf"/>
</dbReference>
<dbReference type="AlphaFoldDB" id="A0A6L6WHR9"/>
<reference evidence="2 3" key="1">
    <citation type="submission" date="2019-12" db="EMBL/GenBank/DDBJ databases">
        <authorList>
            <person name="Zhang Y.-J."/>
        </authorList>
    </citation>
    <scope>NUCLEOTIDE SEQUENCE [LARGE SCALE GENOMIC DNA]</scope>
    <source>
        <strain evidence="2 3">CY05</strain>
    </source>
</reference>
<sequence>MDEITAEIIKREGGYVNDPDDPGGPTKYGITIHTLRNVRGKADISDVRSLTVDDAVDVFKRYYFQEPRID</sequence>
<name>A0A6L6WHR9_9RHOB</name>
<comment type="caution">
    <text evidence="2">The sequence shown here is derived from an EMBL/GenBank/DDBJ whole genome shotgun (WGS) entry which is preliminary data.</text>
</comment>
<dbReference type="Gene3D" id="1.20.141.10">
    <property type="entry name" value="Chitosanase, subunit A, domain 1"/>
    <property type="match status" value="1"/>
</dbReference>
<dbReference type="CDD" id="cd13926">
    <property type="entry name" value="N-acetylmuramidase_GH108"/>
    <property type="match status" value="1"/>
</dbReference>
<evidence type="ECO:0000313" key="2">
    <source>
        <dbReference type="EMBL" id="MVO17393.1"/>
    </source>
</evidence>
<dbReference type="Proteomes" id="UP000478892">
    <property type="component" value="Unassembled WGS sequence"/>
</dbReference>
<organism evidence="2 3">
    <name type="scientific">Parasedimentitalea huanghaiensis</name>
    <dbReference type="NCBI Taxonomy" id="2682100"/>
    <lineage>
        <taxon>Bacteria</taxon>
        <taxon>Pseudomonadati</taxon>
        <taxon>Pseudomonadota</taxon>
        <taxon>Alphaproteobacteria</taxon>
        <taxon>Rhodobacterales</taxon>
        <taxon>Paracoccaceae</taxon>
        <taxon>Parasedimentitalea</taxon>
    </lineage>
</organism>
<evidence type="ECO:0000313" key="3">
    <source>
        <dbReference type="Proteomes" id="UP000478892"/>
    </source>
</evidence>
<gene>
    <name evidence="2" type="ORF">GO984_16385</name>
</gene>
<protein>
    <recommendedName>
        <fullName evidence="1">TtsA-like Glycoside hydrolase family 108 domain-containing protein</fullName>
    </recommendedName>
</protein>
<dbReference type="Pfam" id="PF05838">
    <property type="entry name" value="Glyco_hydro_108"/>
    <property type="match status" value="1"/>
</dbReference>
<accession>A0A6L6WHR9</accession>
<keyword evidence="3" id="KW-1185">Reference proteome</keyword>
<proteinExistence type="predicted"/>
<evidence type="ECO:0000259" key="1">
    <source>
        <dbReference type="Pfam" id="PF05838"/>
    </source>
</evidence>
<feature type="domain" description="TtsA-like Glycoside hydrolase family 108" evidence="1">
    <location>
        <begin position="6"/>
        <end position="70"/>
    </location>
</feature>
<dbReference type="RefSeq" id="WP_167740387.1">
    <property type="nucleotide sequence ID" value="NZ_WQLV01000011.1"/>
</dbReference>